<dbReference type="EMBL" id="QFZK01000033">
    <property type="protein sequence ID" value="RFO94710.1"/>
    <property type="molecule type" value="Genomic_DNA"/>
</dbReference>
<organism evidence="10 11">
    <name type="scientific">Rhodoferax lacus</name>
    <dbReference type="NCBI Taxonomy" id="2184758"/>
    <lineage>
        <taxon>Bacteria</taxon>
        <taxon>Pseudomonadati</taxon>
        <taxon>Pseudomonadota</taxon>
        <taxon>Betaproteobacteria</taxon>
        <taxon>Burkholderiales</taxon>
        <taxon>Comamonadaceae</taxon>
        <taxon>Rhodoferax</taxon>
    </lineage>
</organism>
<keyword evidence="6 8" id="KW-0460">Magnesium</keyword>
<dbReference type="Proteomes" id="UP000260665">
    <property type="component" value="Unassembled WGS sequence"/>
</dbReference>
<keyword evidence="11" id="KW-1185">Reference proteome</keyword>
<dbReference type="GO" id="GO:0004540">
    <property type="term" value="F:RNA nuclease activity"/>
    <property type="evidence" value="ECO:0007669"/>
    <property type="project" value="InterPro"/>
</dbReference>
<evidence type="ECO:0000256" key="3">
    <source>
        <dbReference type="ARBA" id="ARBA00022722"/>
    </source>
</evidence>
<sequence>MTPERVVLDTNIVIDLLKKVPAVVERFLALMEAQTRFLICPLVVAEVYAGAFKREYKDIEALFDLCQRIDMDSDTGRIAGLYANQYGKAYQGISLEDYVLAATARTQRCPLWTHNRKHYPMDDIALLLA</sequence>
<feature type="binding site" evidence="8">
    <location>
        <position position="97"/>
    </location>
    <ligand>
        <name>Mg(2+)</name>
        <dbReference type="ChEBI" id="CHEBI:18420"/>
    </ligand>
</feature>
<dbReference type="PANTHER" id="PTHR33653:SF1">
    <property type="entry name" value="RIBONUCLEASE VAPC2"/>
    <property type="match status" value="1"/>
</dbReference>
<feature type="binding site" evidence="8">
    <location>
        <position position="9"/>
    </location>
    <ligand>
        <name>Mg(2+)</name>
        <dbReference type="ChEBI" id="CHEBI:18420"/>
    </ligand>
</feature>
<evidence type="ECO:0000259" key="9">
    <source>
        <dbReference type="Pfam" id="PF01850"/>
    </source>
</evidence>
<dbReference type="RefSeq" id="WP_117180343.1">
    <property type="nucleotide sequence ID" value="NZ_QFZK01000033.1"/>
</dbReference>
<dbReference type="InterPro" id="IPR022907">
    <property type="entry name" value="VapC_family"/>
</dbReference>
<keyword evidence="3 8" id="KW-0540">Nuclease</keyword>
<dbReference type="EC" id="3.1.-.-" evidence="8"/>
<feature type="domain" description="PIN" evidence="9">
    <location>
        <begin position="6"/>
        <end position="118"/>
    </location>
</feature>
<comment type="similarity">
    <text evidence="7 8">Belongs to the PINc/VapC protein family.</text>
</comment>
<dbReference type="GO" id="GO:0016787">
    <property type="term" value="F:hydrolase activity"/>
    <property type="evidence" value="ECO:0007669"/>
    <property type="project" value="UniProtKB-KW"/>
</dbReference>
<gene>
    <name evidence="8" type="primary">vapC</name>
    <name evidence="10" type="ORF">DIC66_22060</name>
</gene>
<keyword evidence="5 8" id="KW-0378">Hydrolase</keyword>
<evidence type="ECO:0000313" key="11">
    <source>
        <dbReference type="Proteomes" id="UP000260665"/>
    </source>
</evidence>
<evidence type="ECO:0000256" key="1">
    <source>
        <dbReference type="ARBA" id="ARBA00001946"/>
    </source>
</evidence>
<dbReference type="OrthoDB" id="532510at2"/>
<dbReference type="HAMAP" id="MF_00265">
    <property type="entry name" value="VapC_Nob1"/>
    <property type="match status" value="1"/>
</dbReference>
<evidence type="ECO:0000256" key="6">
    <source>
        <dbReference type="ARBA" id="ARBA00022842"/>
    </source>
</evidence>
<name>A0A3E1R7L2_9BURK</name>
<comment type="function">
    <text evidence="8">Toxic component of a toxin-antitoxin (TA) system. An RNase.</text>
</comment>
<keyword evidence="4 8" id="KW-0479">Metal-binding</keyword>
<evidence type="ECO:0000256" key="7">
    <source>
        <dbReference type="ARBA" id="ARBA00038093"/>
    </source>
</evidence>
<dbReference type="CDD" id="cd18741">
    <property type="entry name" value="PIN_VapC4-5_FitB-like"/>
    <property type="match status" value="1"/>
</dbReference>
<proteinExistence type="inferred from homology"/>
<dbReference type="Gene3D" id="3.40.50.1010">
    <property type="entry name" value="5'-nuclease"/>
    <property type="match status" value="1"/>
</dbReference>
<dbReference type="Pfam" id="PF01850">
    <property type="entry name" value="PIN"/>
    <property type="match status" value="1"/>
</dbReference>
<comment type="caution">
    <text evidence="10">The sequence shown here is derived from an EMBL/GenBank/DDBJ whole genome shotgun (WGS) entry which is preliminary data.</text>
</comment>
<dbReference type="InterPro" id="IPR029060">
    <property type="entry name" value="PIN-like_dom_sf"/>
</dbReference>
<evidence type="ECO:0000313" key="10">
    <source>
        <dbReference type="EMBL" id="RFO94710.1"/>
    </source>
</evidence>
<comment type="cofactor">
    <cofactor evidence="1 8">
        <name>Mg(2+)</name>
        <dbReference type="ChEBI" id="CHEBI:18420"/>
    </cofactor>
</comment>
<keyword evidence="2 8" id="KW-1277">Toxin-antitoxin system</keyword>
<evidence type="ECO:0000256" key="5">
    <source>
        <dbReference type="ARBA" id="ARBA00022801"/>
    </source>
</evidence>
<evidence type="ECO:0000256" key="2">
    <source>
        <dbReference type="ARBA" id="ARBA00022649"/>
    </source>
</evidence>
<dbReference type="GO" id="GO:0000287">
    <property type="term" value="F:magnesium ion binding"/>
    <property type="evidence" value="ECO:0007669"/>
    <property type="project" value="UniProtKB-UniRule"/>
</dbReference>
<protein>
    <recommendedName>
        <fullName evidence="8">Ribonuclease VapC</fullName>
        <shortName evidence="8">RNase VapC</shortName>
        <ecNumber evidence="8">3.1.-.-</ecNumber>
    </recommendedName>
    <alternativeName>
        <fullName evidence="8">Toxin VapC</fullName>
    </alternativeName>
</protein>
<reference evidence="10 11" key="1">
    <citation type="submission" date="2018-05" db="EMBL/GenBank/DDBJ databases">
        <title>Rhodoferax soyangensis sp.nov., isolated from an oligotrophic freshwater lake.</title>
        <authorList>
            <person name="Park M."/>
        </authorList>
    </citation>
    <scope>NUCLEOTIDE SEQUENCE [LARGE SCALE GENOMIC DNA]</scope>
    <source>
        <strain evidence="10 11">IMCC26218</strain>
    </source>
</reference>
<dbReference type="AlphaFoldDB" id="A0A3E1R7L2"/>
<dbReference type="InterPro" id="IPR002716">
    <property type="entry name" value="PIN_dom"/>
</dbReference>
<dbReference type="SUPFAM" id="SSF88723">
    <property type="entry name" value="PIN domain-like"/>
    <property type="match status" value="1"/>
</dbReference>
<dbReference type="GO" id="GO:0090729">
    <property type="term" value="F:toxin activity"/>
    <property type="evidence" value="ECO:0007669"/>
    <property type="project" value="UniProtKB-KW"/>
</dbReference>
<dbReference type="PANTHER" id="PTHR33653">
    <property type="entry name" value="RIBONUCLEASE VAPC2"/>
    <property type="match status" value="1"/>
</dbReference>
<keyword evidence="8" id="KW-0800">Toxin</keyword>
<dbReference type="InterPro" id="IPR050556">
    <property type="entry name" value="Type_II_TA_system_RNase"/>
</dbReference>
<evidence type="ECO:0000256" key="8">
    <source>
        <dbReference type="HAMAP-Rule" id="MF_00265"/>
    </source>
</evidence>
<accession>A0A3E1R7L2</accession>
<evidence type="ECO:0000256" key="4">
    <source>
        <dbReference type="ARBA" id="ARBA00022723"/>
    </source>
</evidence>